<dbReference type="InterPro" id="IPR012337">
    <property type="entry name" value="RNaseH-like_sf"/>
</dbReference>
<accession>A0AAW1JGU3</accession>
<proteinExistence type="predicted"/>
<dbReference type="Proteomes" id="UP001458880">
    <property type="component" value="Unassembled WGS sequence"/>
</dbReference>
<dbReference type="PROSITE" id="PS50994">
    <property type="entry name" value="INTEGRASE"/>
    <property type="match status" value="1"/>
</dbReference>
<dbReference type="InterPro" id="IPR036397">
    <property type="entry name" value="RNaseH_sf"/>
</dbReference>
<keyword evidence="3" id="KW-1185">Reference proteome</keyword>
<gene>
    <name evidence="2" type="ORF">QE152_g29850</name>
</gene>
<feature type="domain" description="Integrase catalytic" evidence="1">
    <location>
        <begin position="1"/>
        <end position="126"/>
    </location>
</feature>
<dbReference type="PANTHER" id="PTHR37984:SF5">
    <property type="entry name" value="PROTEIN NYNRIN-LIKE"/>
    <property type="match status" value="1"/>
</dbReference>
<comment type="caution">
    <text evidence="2">The sequence shown here is derived from an EMBL/GenBank/DDBJ whole genome shotgun (WGS) entry which is preliminary data.</text>
</comment>
<name>A0AAW1JGU3_POPJA</name>
<dbReference type="EMBL" id="JASPKY010000389">
    <property type="protein sequence ID" value="KAK9702586.1"/>
    <property type="molecule type" value="Genomic_DNA"/>
</dbReference>
<dbReference type="GO" id="GO:0003676">
    <property type="term" value="F:nucleic acid binding"/>
    <property type="evidence" value="ECO:0007669"/>
    <property type="project" value="InterPro"/>
</dbReference>
<evidence type="ECO:0000259" key="1">
    <source>
        <dbReference type="PROSITE" id="PS50994"/>
    </source>
</evidence>
<dbReference type="SUPFAM" id="SSF53098">
    <property type="entry name" value="Ribonuclease H-like"/>
    <property type="match status" value="1"/>
</dbReference>
<dbReference type="PANTHER" id="PTHR37984">
    <property type="entry name" value="PROTEIN CBG26694"/>
    <property type="match status" value="1"/>
</dbReference>
<evidence type="ECO:0000313" key="2">
    <source>
        <dbReference type="EMBL" id="KAK9702586.1"/>
    </source>
</evidence>
<protein>
    <recommendedName>
        <fullName evidence="1">Integrase catalytic domain-containing protein</fullName>
    </recommendedName>
</protein>
<dbReference type="InterPro" id="IPR001584">
    <property type="entry name" value="Integrase_cat-core"/>
</dbReference>
<evidence type="ECO:0000313" key="3">
    <source>
        <dbReference type="Proteomes" id="UP001458880"/>
    </source>
</evidence>
<dbReference type="InterPro" id="IPR050951">
    <property type="entry name" value="Retrovirus_Pol_polyprotein"/>
</dbReference>
<organism evidence="2 3">
    <name type="scientific">Popillia japonica</name>
    <name type="common">Japanese beetle</name>
    <dbReference type="NCBI Taxonomy" id="7064"/>
    <lineage>
        <taxon>Eukaryota</taxon>
        <taxon>Metazoa</taxon>
        <taxon>Ecdysozoa</taxon>
        <taxon>Arthropoda</taxon>
        <taxon>Hexapoda</taxon>
        <taxon>Insecta</taxon>
        <taxon>Pterygota</taxon>
        <taxon>Neoptera</taxon>
        <taxon>Endopterygota</taxon>
        <taxon>Coleoptera</taxon>
        <taxon>Polyphaga</taxon>
        <taxon>Scarabaeiformia</taxon>
        <taxon>Scarabaeidae</taxon>
        <taxon>Rutelinae</taxon>
        <taxon>Popillia</taxon>
    </lineage>
</organism>
<sequence>MTKGTNITQTIEKLKLCFSVIGLPDMIVSDNGPPFNSADFAKLFADFAKFCQMNGISLLKSPPYHPQSNGSAERHVQIVKSALRKFLLQKSTLTVEQQLVNFLFSYRNSPCASTGLTPNEYIFKYKPKTRLDLLKPRKNDQV</sequence>
<dbReference type="Gene3D" id="3.30.420.10">
    <property type="entry name" value="Ribonuclease H-like superfamily/Ribonuclease H"/>
    <property type="match status" value="1"/>
</dbReference>
<dbReference type="GO" id="GO:0015074">
    <property type="term" value="P:DNA integration"/>
    <property type="evidence" value="ECO:0007669"/>
    <property type="project" value="InterPro"/>
</dbReference>
<dbReference type="AlphaFoldDB" id="A0AAW1JGU3"/>
<reference evidence="2 3" key="1">
    <citation type="journal article" date="2024" name="BMC Genomics">
        <title>De novo assembly and annotation of Popillia japonica's genome with initial clues to its potential as an invasive pest.</title>
        <authorList>
            <person name="Cucini C."/>
            <person name="Boschi S."/>
            <person name="Funari R."/>
            <person name="Cardaioli E."/>
            <person name="Iannotti N."/>
            <person name="Marturano G."/>
            <person name="Paoli F."/>
            <person name="Bruttini M."/>
            <person name="Carapelli A."/>
            <person name="Frati F."/>
            <person name="Nardi F."/>
        </authorList>
    </citation>
    <scope>NUCLEOTIDE SEQUENCE [LARGE SCALE GENOMIC DNA]</scope>
    <source>
        <strain evidence="2">DMR45628</strain>
    </source>
</reference>